<dbReference type="EMBL" id="QETB01000006">
    <property type="protein sequence ID" value="PWF24517.1"/>
    <property type="molecule type" value="Genomic_DNA"/>
</dbReference>
<organism evidence="7 8">
    <name type="scientific">Ancrocorticia populi</name>
    <dbReference type="NCBI Taxonomy" id="2175228"/>
    <lineage>
        <taxon>Bacteria</taxon>
        <taxon>Bacillati</taxon>
        <taxon>Actinomycetota</taxon>
        <taxon>Actinomycetes</taxon>
        <taxon>Actinomycetales</taxon>
        <taxon>Actinomycetaceae</taxon>
        <taxon>Ancrocorticia</taxon>
    </lineage>
</organism>
<dbReference type="SMART" id="SM00062">
    <property type="entry name" value="PBPb"/>
    <property type="match status" value="1"/>
</dbReference>
<dbReference type="Pfam" id="PF00497">
    <property type="entry name" value="SBP_bac_3"/>
    <property type="match status" value="1"/>
</dbReference>
<comment type="caution">
    <text evidence="7">The sequence shown here is derived from an EMBL/GenBank/DDBJ whole genome shotgun (WGS) entry which is preliminary data.</text>
</comment>
<feature type="chain" id="PRO_5039378521" evidence="5">
    <location>
        <begin position="23"/>
        <end position="301"/>
    </location>
</feature>
<feature type="domain" description="Solute-binding protein family 3/N-terminal" evidence="6">
    <location>
        <begin position="66"/>
        <end position="289"/>
    </location>
</feature>
<evidence type="ECO:0000259" key="6">
    <source>
        <dbReference type="SMART" id="SM00062"/>
    </source>
</evidence>
<dbReference type="OrthoDB" id="4633994at2"/>
<dbReference type="PROSITE" id="PS01039">
    <property type="entry name" value="SBP_BACTERIAL_3"/>
    <property type="match status" value="1"/>
</dbReference>
<dbReference type="InterPro" id="IPR018313">
    <property type="entry name" value="SBP_3_CS"/>
</dbReference>
<protein>
    <submittedName>
        <fullName evidence="7">ABC transporter substrate-binding protein</fullName>
    </submittedName>
</protein>
<comment type="similarity">
    <text evidence="2 4">Belongs to the bacterial solute-binding protein 3 family.</text>
</comment>
<dbReference type="Gene3D" id="3.40.190.10">
    <property type="entry name" value="Periplasmic binding protein-like II"/>
    <property type="match status" value="2"/>
</dbReference>
<dbReference type="Proteomes" id="UP000245283">
    <property type="component" value="Unassembled WGS sequence"/>
</dbReference>
<evidence type="ECO:0000256" key="2">
    <source>
        <dbReference type="ARBA" id="ARBA00010333"/>
    </source>
</evidence>
<gene>
    <name evidence="7" type="ORF">DD236_10805</name>
</gene>
<evidence type="ECO:0000256" key="3">
    <source>
        <dbReference type="ARBA" id="ARBA00022729"/>
    </source>
</evidence>
<proteinExistence type="inferred from homology"/>
<dbReference type="PROSITE" id="PS51257">
    <property type="entry name" value="PROKAR_LIPOPROTEIN"/>
    <property type="match status" value="1"/>
</dbReference>
<evidence type="ECO:0000256" key="1">
    <source>
        <dbReference type="ARBA" id="ARBA00004196"/>
    </source>
</evidence>
<dbReference type="PANTHER" id="PTHR35936">
    <property type="entry name" value="MEMBRANE-BOUND LYTIC MUREIN TRANSGLYCOSYLASE F"/>
    <property type="match status" value="1"/>
</dbReference>
<reference evidence="8" key="1">
    <citation type="submission" date="2018-05" db="EMBL/GenBank/DDBJ databases">
        <authorList>
            <person name="Li Y."/>
        </authorList>
    </citation>
    <scope>NUCLEOTIDE SEQUENCE [LARGE SCALE GENOMIC DNA]</scope>
    <source>
        <strain evidence="8">sk1b4</strain>
    </source>
</reference>
<evidence type="ECO:0000313" key="8">
    <source>
        <dbReference type="Proteomes" id="UP000245283"/>
    </source>
</evidence>
<dbReference type="RefSeq" id="WP_109094413.1">
    <property type="nucleotide sequence ID" value="NZ_QETB01000006.1"/>
</dbReference>
<accession>A0A2V1K4P1</accession>
<dbReference type="PANTHER" id="PTHR35936:SF17">
    <property type="entry name" value="ARGININE-BINDING EXTRACELLULAR PROTEIN ARTP"/>
    <property type="match status" value="1"/>
</dbReference>
<name>A0A2V1K4P1_9ACTO</name>
<dbReference type="SUPFAM" id="SSF53850">
    <property type="entry name" value="Periplasmic binding protein-like II"/>
    <property type="match status" value="1"/>
</dbReference>
<evidence type="ECO:0000313" key="7">
    <source>
        <dbReference type="EMBL" id="PWF24517.1"/>
    </source>
</evidence>
<sequence>MRRTLTLPAVAAALALSLAACGGDSDSSEASGESTQAGTQGFDVSSVEENAEVSDLVPDAVAETGTLTVGSNIYYAPAEFYAEDGKTPIGYDVDMMKALAATMGLDLDLQNAEFAAILPGIPAKYDIGIANISINKERQENFNMIEYFTVGSSWAVQTGNPEEFDPADFCGKSVGVQTGTVQDEELAEAAEECSEKPDIQRYSEHSAAVTALVGGKVVAMYSDSSVTDYAISQTSGQLEQVGEVTGQTPMGIVVSKDDDEMTTAVQAALQSLMDDGTLADIFAEWGVTDGVSTEAVINPVK</sequence>
<dbReference type="AlphaFoldDB" id="A0A2V1K4P1"/>
<evidence type="ECO:0000256" key="5">
    <source>
        <dbReference type="SAM" id="SignalP"/>
    </source>
</evidence>
<keyword evidence="8" id="KW-1185">Reference proteome</keyword>
<evidence type="ECO:0000256" key="4">
    <source>
        <dbReference type="RuleBase" id="RU003744"/>
    </source>
</evidence>
<feature type="signal peptide" evidence="5">
    <location>
        <begin position="1"/>
        <end position="22"/>
    </location>
</feature>
<dbReference type="InterPro" id="IPR001638">
    <property type="entry name" value="Solute-binding_3/MltF_N"/>
</dbReference>
<keyword evidence="3 5" id="KW-0732">Signal</keyword>
<dbReference type="CDD" id="cd01004">
    <property type="entry name" value="PBP2_MidA_like"/>
    <property type="match status" value="1"/>
</dbReference>
<dbReference type="GO" id="GO:0030313">
    <property type="term" value="C:cell envelope"/>
    <property type="evidence" value="ECO:0007669"/>
    <property type="project" value="UniProtKB-SubCell"/>
</dbReference>
<comment type="subcellular location">
    <subcellularLocation>
        <location evidence="1">Cell envelope</location>
    </subcellularLocation>
</comment>